<feature type="transmembrane region" description="Helical" evidence="5">
    <location>
        <begin position="62"/>
        <end position="81"/>
    </location>
</feature>
<sequence length="457" mass="51987">MFKHKIIKENQVQYIMLVLMHILLAVFIYFLPLFSKFYFISVVIFFLVRIVSASNNNKSKEVIYACCYVIGSEVLFRMTSGAFFYEAAKYLVILYMLLGIFSTGVSKKSYPYFIFLLLLIPSIFVAYMRMDYDSNLRTNIAFVLSGPVCLGISALYLYDKRITLNDLLQALKYLSLPIISMTIYLFLYNPSIKNVLKGTQSNFETSGGFGPNQVATILGVGMFILSVRLFMKSSNLSLKIVNGIILGLISFRGIVTFSRGGIMTAILMILIFLTIIYRNASRTQRSKIVYTFFVLIILGTAVWTISSSQTEGLIDKRYANQDKSGREKEDLSTGRVDLFISDLEGFINYPFLGAGANGAKELRLKNNAGLKASHNEISRLLSEHGIFAIIMLLILIVKPLLYHFNNRRNLFFYAFLCFWFATINHSAMRIAAPGFIYALALLDIKYEKRPLHRKRIV</sequence>
<evidence type="ECO:0000256" key="2">
    <source>
        <dbReference type="ARBA" id="ARBA00022692"/>
    </source>
</evidence>
<feature type="transmembrane region" description="Helical" evidence="5">
    <location>
        <begin position="87"/>
        <end position="105"/>
    </location>
</feature>
<feature type="domain" description="O-antigen ligase-related" evidence="6">
    <location>
        <begin position="246"/>
        <end position="393"/>
    </location>
</feature>
<feature type="transmembrane region" description="Helical" evidence="5">
    <location>
        <begin position="409"/>
        <end position="424"/>
    </location>
</feature>
<feature type="transmembrane region" description="Helical" evidence="5">
    <location>
        <begin position="384"/>
        <end position="402"/>
    </location>
</feature>
<gene>
    <name evidence="7" type="ORF">H7F21_13505</name>
</gene>
<evidence type="ECO:0000259" key="6">
    <source>
        <dbReference type="Pfam" id="PF04932"/>
    </source>
</evidence>
<dbReference type="GO" id="GO:0016020">
    <property type="term" value="C:membrane"/>
    <property type="evidence" value="ECO:0007669"/>
    <property type="project" value="UniProtKB-SubCell"/>
</dbReference>
<comment type="caution">
    <text evidence="7">The sequence shown here is derived from an EMBL/GenBank/DDBJ whole genome shotgun (WGS) entry which is preliminary data.</text>
</comment>
<feature type="transmembrane region" description="Helical" evidence="5">
    <location>
        <begin position="37"/>
        <end position="55"/>
    </location>
</feature>
<feature type="transmembrane region" description="Helical" evidence="5">
    <location>
        <begin position="12"/>
        <end position="31"/>
    </location>
</feature>
<evidence type="ECO:0000313" key="7">
    <source>
        <dbReference type="EMBL" id="MBC2846118.1"/>
    </source>
</evidence>
<feature type="transmembrane region" description="Helical" evidence="5">
    <location>
        <begin position="260"/>
        <end position="277"/>
    </location>
</feature>
<dbReference type="Pfam" id="PF04932">
    <property type="entry name" value="Wzy_C"/>
    <property type="match status" value="1"/>
</dbReference>
<dbReference type="PANTHER" id="PTHR37422">
    <property type="entry name" value="TEICHURONIC ACID BIOSYNTHESIS PROTEIN TUAE"/>
    <property type="match status" value="1"/>
</dbReference>
<evidence type="ECO:0000256" key="4">
    <source>
        <dbReference type="ARBA" id="ARBA00023136"/>
    </source>
</evidence>
<feature type="transmembrane region" description="Helical" evidence="5">
    <location>
        <begin position="112"/>
        <end position="128"/>
    </location>
</feature>
<accession>A0A842IZE7</accession>
<dbReference type="Proteomes" id="UP000533900">
    <property type="component" value="Unassembled WGS sequence"/>
</dbReference>
<keyword evidence="2 5" id="KW-0812">Transmembrane</keyword>
<organism evidence="7 8">
    <name type="scientific">Winogradskyella flava</name>
    <dbReference type="NCBI Taxonomy" id="1884876"/>
    <lineage>
        <taxon>Bacteria</taxon>
        <taxon>Pseudomonadati</taxon>
        <taxon>Bacteroidota</taxon>
        <taxon>Flavobacteriia</taxon>
        <taxon>Flavobacteriales</taxon>
        <taxon>Flavobacteriaceae</taxon>
        <taxon>Winogradskyella</taxon>
    </lineage>
</organism>
<evidence type="ECO:0000313" key="8">
    <source>
        <dbReference type="Proteomes" id="UP000533900"/>
    </source>
</evidence>
<keyword evidence="4 5" id="KW-0472">Membrane</keyword>
<name>A0A842IZE7_9FLAO</name>
<protein>
    <submittedName>
        <fullName evidence="7">O-antigen ligase family protein</fullName>
    </submittedName>
</protein>
<keyword evidence="7" id="KW-0436">Ligase</keyword>
<feature type="transmembrane region" description="Helical" evidence="5">
    <location>
        <begin position="236"/>
        <end position="254"/>
    </location>
</feature>
<dbReference type="GO" id="GO:0016874">
    <property type="term" value="F:ligase activity"/>
    <property type="evidence" value="ECO:0007669"/>
    <property type="project" value="UniProtKB-KW"/>
</dbReference>
<feature type="transmembrane region" description="Helical" evidence="5">
    <location>
        <begin position="140"/>
        <end position="158"/>
    </location>
</feature>
<dbReference type="RefSeq" id="WP_185789828.1">
    <property type="nucleotide sequence ID" value="NZ_JACLCP010000004.1"/>
</dbReference>
<dbReference type="InterPro" id="IPR007016">
    <property type="entry name" value="O-antigen_ligase-rel_domated"/>
</dbReference>
<dbReference type="AlphaFoldDB" id="A0A842IZE7"/>
<evidence type="ECO:0000256" key="5">
    <source>
        <dbReference type="SAM" id="Phobius"/>
    </source>
</evidence>
<evidence type="ECO:0000256" key="3">
    <source>
        <dbReference type="ARBA" id="ARBA00022989"/>
    </source>
</evidence>
<feature type="transmembrane region" description="Helical" evidence="5">
    <location>
        <begin position="209"/>
        <end position="229"/>
    </location>
</feature>
<proteinExistence type="predicted"/>
<dbReference type="InterPro" id="IPR051533">
    <property type="entry name" value="WaaL-like"/>
</dbReference>
<keyword evidence="3 5" id="KW-1133">Transmembrane helix</keyword>
<feature type="transmembrane region" description="Helical" evidence="5">
    <location>
        <begin position="289"/>
        <end position="306"/>
    </location>
</feature>
<keyword evidence="8" id="KW-1185">Reference proteome</keyword>
<feature type="transmembrane region" description="Helical" evidence="5">
    <location>
        <begin position="170"/>
        <end position="189"/>
    </location>
</feature>
<dbReference type="EMBL" id="JACLCP010000004">
    <property type="protein sequence ID" value="MBC2846118.1"/>
    <property type="molecule type" value="Genomic_DNA"/>
</dbReference>
<dbReference type="PANTHER" id="PTHR37422:SF13">
    <property type="entry name" value="LIPOPOLYSACCHARIDE BIOSYNTHESIS PROTEIN PA4999-RELATED"/>
    <property type="match status" value="1"/>
</dbReference>
<comment type="subcellular location">
    <subcellularLocation>
        <location evidence="1">Membrane</location>
        <topology evidence="1">Multi-pass membrane protein</topology>
    </subcellularLocation>
</comment>
<reference evidence="7" key="1">
    <citation type="submission" date="2020-08" db="EMBL/GenBank/DDBJ databases">
        <title>Winogradskyella ouciana sp. nov., isolated from the hadal seawater of the Mariana Trench.</title>
        <authorList>
            <person name="He X."/>
        </authorList>
    </citation>
    <scope>NUCLEOTIDE SEQUENCE [LARGE SCALE GENOMIC DNA]</scope>
    <source>
        <strain evidence="7">KCTC 52348</strain>
    </source>
</reference>
<evidence type="ECO:0000256" key="1">
    <source>
        <dbReference type="ARBA" id="ARBA00004141"/>
    </source>
</evidence>